<dbReference type="AlphaFoldDB" id="A0A2P5C6E4"/>
<evidence type="ECO:0000256" key="1">
    <source>
        <dbReference type="SAM" id="MobiDB-lite"/>
    </source>
</evidence>
<accession>A0A2P5C6E4</accession>
<protein>
    <submittedName>
        <fullName evidence="2">Uncharacterized protein</fullName>
    </submittedName>
</protein>
<comment type="caution">
    <text evidence="2">The sequence shown here is derived from an EMBL/GenBank/DDBJ whole genome shotgun (WGS) entry which is preliminary data.</text>
</comment>
<sequence length="111" mass="11189">MSKKASRGSIILSGTTCSKLGDEINIMYPVDVLNMLDEDKDGPSTSAFVTKEIVPGLGLPEQATEVSGDQPGEGALMGGESSAVILSSDDSDSAAAGPSVEAGVASFPRGN</sequence>
<feature type="region of interest" description="Disordered" evidence="1">
    <location>
        <begin position="86"/>
        <end position="111"/>
    </location>
</feature>
<proteinExistence type="predicted"/>
<organism evidence="2 3">
    <name type="scientific">Parasponia andersonii</name>
    <name type="common">Sponia andersonii</name>
    <dbReference type="NCBI Taxonomy" id="3476"/>
    <lineage>
        <taxon>Eukaryota</taxon>
        <taxon>Viridiplantae</taxon>
        <taxon>Streptophyta</taxon>
        <taxon>Embryophyta</taxon>
        <taxon>Tracheophyta</taxon>
        <taxon>Spermatophyta</taxon>
        <taxon>Magnoliopsida</taxon>
        <taxon>eudicotyledons</taxon>
        <taxon>Gunneridae</taxon>
        <taxon>Pentapetalae</taxon>
        <taxon>rosids</taxon>
        <taxon>fabids</taxon>
        <taxon>Rosales</taxon>
        <taxon>Cannabaceae</taxon>
        <taxon>Parasponia</taxon>
    </lineage>
</organism>
<evidence type="ECO:0000313" key="2">
    <source>
        <dbReference type="EMBL" id="PON56598.1"/>
    </source>
</evidence>
<gene>
    <name evidence="2" type="ORF">PanWU01x14_180110</name>
</gene>
<reference evidence="3" key="1">
    <citation type="submission" date="2016-06" db="EMBL/GenBank/DDBJ databases">
        <title>Parallel loss of symbiosis genes in relatives of nitrogen-fixing non-legume Parasponia.</title>
        <authorList>
            <person name="Van Velzen R."/>
            <person name="Holmer R."/>
            <person name="Bu F."/>
            <person name="Rutten L."/>
            <person name="Van Zeijl A."/>
            <person name="Liu W."/>
            <person name="Santuari L."/>
            <person name="Cao Q."/>
            <person name="Sharma T."/>
            <person name="Shen D."/>
            <person name="Roswanjaya Y."/>
            <person name="Wardhani T."/>
            <person name="Kalhor M.S."/>
            <person name="Jansen J."/>
            <person name="Van den Hoogen J."/>
            <person name="Gungor B."/>
            <person name="Hartog M."/>
            <person name="Hontelez J."/>
            <person name="Verver J."/>
            <person name="Yang W.-C."/>
            <person name="Schijlen E."/>
            <person name="Repin R."/>
            <person name="Schilthuizen M."/>
            <person name="Schranz E."/>
            <person name="Heidstra R."/>
            <person name="Miyata K."/>
            <person name="Fedorova E."/>
            <person name="Kohlen W."/>
            <person name="Bisseling T."/>
            <person name="Smit S."/>
            <person name="Geurts R."/>
        </authorList>
    </citation>
    <scope>NUCLEOTIDE SEQUENCE [LARGE SCALE GENOMIC DNA]</scope>
    <source>
        <strain evidence="3">cv. WU1-14</strain>
    </source>
</reference>
<evidence type="ECO:0000313" key="3">
    <source>
        <dbReference type="Proteomes" id="UP000237105"/>
    </source>
</evidence>
<keyword evidence="3" id="KW-1185">Reference proteome</keyword>
<dbReference type="Proteomes" id="UP000237105">
    <property type="component" value="Unassembled WGS sequence"/>
</dbReference>
<dbReference type="EMBL" id="JXTB01000169">
    <property type="protein sequence ID" value="PON56598.1"/>
    <property type="molecule type" value="Genomic_DNA"/>
</dbReference>
<feature type="compositionally biased region" description="Low complexity" evidence="1">
    <location>
        <begin position="86"/>
        <end position="99"/>
    </location>
</feature>
<name>A0A2P5C6E4_PARAD</name>